<name>A0A370BV88_ASPNG</name>
<dbReference type="PANTHER" id="PTHR23502:SF47">
    <property type="entry name" value="MAJOR FACILITATOR SUPERFAMILY (MFS) PROFILE DOMAIN-CONTAINING PROTEIN-RELATED"/>
    <property type="match status" value="1"/>
</dbReference>
<feature type="transmembrane region" description="Helical" evidence="6">
    <location>
        <begin position="403"/>
        <end position="427"/>
    </location>
</feature>
<dbReference type="AlphaFoldDB" id="A0A370BV88"/>
<keyword evidence="3 6" id="KW-1133">Transmembrane helix</keyword>
<dbReference type="PANTHER" id="PTHR23502">
    <property type="entry name" value="MAJOR FACILITATOR SUPERFAMILY"/>
    <property type="match status" value="1"/>
</dbReference>
<evidence type="ECO:0000256" key="1">
    <source>
        <dbReference type="ARBA" id="ARBA00004141"/>
    </source>
</evidence>
<evidence type="ECO:0000256" key="4">
    <source>
        <dbReference type="ARBA" id="ARBA00023136"/>
    </source>
</evidence>
<dbReference type="InterPro" id="IPR036259">
    <property type="entry name" value="MFS_trans_sf"/>
</dbReference>
<feature type="transmembrane region" description="Helical" evidence="6">
    <location>
        <begin position="178"/>
        <end position="197"/>
    </location>
</feature>
<dbReference type="EMBL" id="KZ851924">
    <property type="protein sequence ID" value="RDH18318.1"/>
    <property type="molecule type" value="Genomic_DNA"/>
</dbReference>
<feature type="domain" description="Major facilitator superfamily (MFS) profile" evidence="7">
    <location>
        <begin position="143"/>
        <end position="567"/>
    </location>
</feature>
<evidence type="ECO:0000256" key="2">
    <source>
        <dbReference type="ARBA" id="ARBA00022692"/>
    </source>
</evidence>
<evidence type="ECO:0000259" key="7">
    <source>
        <dbReference type="PROSITE" id="PS50850"/>
    </source>
</evidence>
<feature type="transmembrane region" description="Helical" evidence="6">
    <location>
        <begin position="209"/>
        <end position="226"/>
    </location>
</feature>
<protein>
    <submittedName>
        <fullName evidence="8">MFS general substrate transporter</fullName>
    </submittedName>
</protein>
<feature type="region of interest" description="Disordered" evidence="5">
    <location>
        <begin position="94"/>
        <end position="114"/>
    </location>
</feature>
<evidence type="ECO:0000313" key="9">
    <source>
        <dbReference type="Proteomes" id="UP000253845"/>
    </source>
</evidence>
<dbReference type="VEuPathDB" id="FungiDB:M747DRAFT_240941"/>
<reference evidence="8 9" key="1">
    <citation type="submission" date="2018-07" db="EMBL/GenBank/DDBJ databases">
        <title>Section-level genome sequencing of Aspergillus section Nigri to investigate inter- and intra-species variation.</title>
        <authorList>
            <consortium name="DOE Joint Genome Institute"/>
            <person name="Vesth T.C."/>
            <person name="Nybo J.L."/>
            <person name="Theobald S."/>
            <person name="Frisvad J.C."/>
            <person name="Larsen T.O."/>
            <person name="Nielsen K.F."/>
            <person name="Hoof J.B."/>
            <person name="Brandl J."/>
            <person name="Salamov A."/>
            <person name="Riley R."/>
            <person name="Gladden J.M."/>
            <person name="Phatale P."/>
            <person name="Nielsen M.T."/>
            <person name="Lyhne E.K."/>
            <person name="Kogle M.E."/>
            <person name="Strasser K."/>
            <person name="McDonnell E."/>
            <person name="Barry K."/>
            <person name="Clum A."/>
            <person name="Chen C."/>
            <person name="Nolan M."/>
            <person name="Sandor L."/>
            <person name="Kuo A."/>
            <person name="Lipzen A."/>
            <person name="Hainaut M."/>
            <person name="Drula E."/>
            <person name="Tsang A."/>
            <person name="Magnuson J.K."/>
            <person name="Henrissat B."/>
            <person name="Wiebenga A."/>
            <person name="Simmons B.A."/>
            <person name="Makela M.R."/>
            <person name="De vries R.P."/>
            <person name="Grigoriev I.V."/>
            <person name="Mortensen U.H."/>
            <person name="Baker S.E."/>
            <person name="Andersen M.R."/>
        </authorList>
    </citation>
    <scope>NUCLEOTIDE SEQUENCE [LARGE SCALE GENOMIC DNA]</scope>
    <source>
        <strain evidence="8 9">ATCC 13496</strain>
    </source>
</reference>
<dbReference type="SUPFAM" id="SSF103473">
    <property type="entry name" value="MFS general substrate transporter"/>
    <property type="match status" value="1"/>
</dbReference>
<feature type="transmembrane region" description="Helical" evidence="6">
    <location>
        <begin position="448"/>
        <end position="467"/>
    </location>
</feature>
<organism evidence="8 9">
    <name type="scientific">Aspergillus niger ATCC 13496</name>
    <dbReference type="NCBI Taxonomy" id="1353008"/>
    <lineage>
        <taxon>Eukaryota</taxon>
        <taxon>Fungi</taxon>
        <taxon>Dikarya</taxon>
        <taxon>Ascomycota</taxon>
        <taxon>Pezizomycotina</taxon>
        <taxon>Eurotiomycetes</taxon>
        <taxon>Eurotiomycetidae</taxon>
        <taxon>Eurotiales</taxon>
        <taxon>Aspergillaceae</taxon>
        <taxon>Aspergillus</taxon>
        <taxon>Aspergillus subgen. Circumdati</taxon>
    </lineage>
</organism>
<dbReference type="GO" id="GO:0022857">
    <property type="term" value="F:transmembrane transporter activity"/>
    <property type="evidence" value="ECO:0007669"/>
    <property type="project" value="InterPro"/>
</dbReference>
<dbReference type="FunFam" id="1.20.1250.20:FF:000011">
    <property type="entry name" value="MFS multidrug transporter, putative"/>
    <property type="match status" value="1"/>
</dbReference>
<accession>A0A370BV88</accession>
<feature type="transmembrane region" description="Helical" evidence="6">
    <location>
        <begin position="262"/>
        <end position="282"/>
    </location>
</feature>
<keyword evidence="4 6" id="KW-0472">Membrane</keyword>
<feature type="transmembrane region" description="Helical" evidence="6">
    <location>
        <begin position="141"/>
        <end position="166"/>
    </location>
</feature>
<dbReference type="InterPro" id="IPR011701">
    <property type="entry name" value="MFS"/>
</dbReference>
<proteinExistence type="predicted"/>
<evidence type="ECO:0000256" key="5">
    <source>
        <dbReference type="SAM" id="MobiDB-lite"/>
    </source>
</evidence>
<feature type="transmembrane region" description="Helical" evidence="6">
    <location>
        <begin position="541"/>
        <end position="563"/>
    </location>
</feature>
<feature type="transmembrane region" description="Helical" evidence="6">
    <location>
        <begin position="473"/>
        <end position="495"/>
    </location>
</feature>
<evidence type="ECO:0000256" key="6">
    <source>
        <dbReference type="SAM" id="Phobius"/>
    </source>
</evidence>
<dbReference type="Pfam" id="PF07690">
    <property type="entry name" value="MFS_1"/>
    <property type="match status" value="1"/>
</dbReference>
<dbReference type="InterPro" id="IPR020846">
    <property type="entry name" value="MFS_dom"/>
</dbReference>
<evidence type="ECO:0000256" key="3">
    <source>
        <dbReference type="ARBA" id="ARBA00022989"/>
    </source>
</evidence>
<feature type="transmembrane region" description="Helical" evidence="6">
    <location>
        <begin position="516"/>
        <end position="535"/>
    </location>
</feature>
<evidence type="ECO:0000313" key="8">
    <source>
        <dbReference type="EMBL" id="RDH18318.1"/>
    </source>
</evidence>
<dbReference type="GO" id="GO:0005886">
    <property type="term" value="C:plasma membrane"/>
    <property type="evidence" value="ECO:0007669"/>
    <property type="project" value="TreeGrafter"/>
</dbReference>
<keyword evidence="2 6" id="KW-0812">Transmembrane</keyword>
<dbReference type="CDD" id="cd17323">
    <property type="entry name" value="MFS_Tpo1_MDR_like"/>
    <property type="match status" value="1"/>
</dbReference>
<gene>
    <name evidence="8" type="ORF">M747DRAFT_240941</name>
</gene>
<comment type="subcellular location">
    <subcellularLocation>
        <location evidence="1">Membrane</location>
        <topology evidence="1">Multi-pass membrane protein</topology>
    </subcellularLocation>
</comment>
<feature type="transmembrane region" description="Helical" evidence="6">
    <location>
        <begin position="302"/>
        <end position="328"/>
    </location>
</feature>
<sequence>MAIPHASSALWKGHCTYGGHVVDCACWGRMRSNKTTEGRGGPEDKGLGLSVSDPMLNSSSQFGLSVFRNGEAEGVKQLCPPISESKSVQEGQVWCSSSEEASAGDPKAENDQTVKHTPHTIGWDGINDPDNPRNFTTAKKIYITANLAILTCLSTFASSILSPASLHLMTEFGISKEVSILATSLFVLGYVFGPLAFGPASEVLGRKYPLSLGIFIFGIFSIPVAVAKNVATIFICRFICGVFGAAPLAIVRGSLADLYDPLFRGIAVAGFASATFLGPVLGPLVGGFVTMSPHLGWRWTQWLVVILSLSFGLLYFLTVPETYSAVLLTRRAHKRGLHDVLPPRPKMTLQMIGRVYIFKPFLMLSQEPILALITLYMGFIYGFLYLCFEAYPITFEHQRGWNLGVGALPFLAITIGVLVGVVIVIAHTKTRMQRKLQLHGENAPEERLVPMMVGSVLLPIGMFWFAWTSNPHIIWVPQVVAGGFMGCGILLIFLQGVNYLIDVYKMNANSAISANAMFRGLLGAGFPLFATYMFNNLGVPWAMSLLGFLSTALVPVPFLFYIYGANIRKWSKFSPC</sequence>
<dbReference type="Proteomes" id="UP000253845">
    <property type="component" value="Unassembled WGS sequence"/>
</dbReference>
<feature type="transmembrane region" description="Helical" evidence="6">
    <location>
        <begin position="369"/>
        <end position="391"/>
    </location>
</feature>
<feature type="transmembrane region" description="Helical" evidence="6">
    <location>
        <begin position="232"/>
        <end position="250"/>
    </location>
</feature>
<dbReference type="PROSITE" id="PS50850">
    <property type="entry name" value="MFS"/>
    <property type="match status" value="1"/>
</dbReference>
<dbReference type="Gene3D" id="1.20.1250.20">
    <property type="entry name" value="MFS general substrate transporter like domains"/>
    <property type="match status" value="1"/>
</dbReference>